<dbReference type="InterPro" id="IPR019775">
    <property type="entry name" value="WD40_repeat_CS"/>
</dbReference>
<dbReference type="PANTHER" id="PTHR19879">
    <property type="entry name" value="TRANSCRIPTION INITIATION FACTOR TFIID"/>
    <property type="match status" value="1"/>
</dbReference>
<feature type="repeat" description="WD" evidence="3">
    <location>
        <begin position="1099"/>
        <end position="1131"/>
    </location>
</feature>
<feature type="repeat" description="WD" evidence="3">
    <location>
        <begin position="1513"/>
        <end position="1545"/>
    </location>
</feature>
<feature type="compositionally biased region" description="Low complexity" evidence="4">
    <location>
        <begin position="13"/>
        <end position="29"/>
    </location>
</feature>
<reference evidence="6" key="1">
    <citation type="submission" date="2014-05" db="EMBL/GenBank/DDBJ databases">
        <title>The transcriptome of the halophilic microalga Tetraselmis sp. GSL018 isolated from the Great Salt Lake, Utah.</title>
        <authorList>
            <person name="Jinkerson R.E."/>
            <person name="D'Adamo S."/>
            <person name="Posewitz M.C."/>
        </authorList>
    </citation>
    <scope>NUCLEOTIDE SEQUENCE</scope>
    <source>
        <strain evidence="6">GSL018</strain>
    </source>
</reference>
<dbReference type="EMBL" id="GBEZ01005159">
    <property type="protein sequence ID" value="JAC80118.1"/>
    <property type="molecule type" value="Transcribed_RNA"/>
</dbReference>
<dbReference type="InterPro" id="IPR027417">
    <property type="entry name" value="P-loop_NTPase"/>
</dbReference>
<dbReference type="Pfam" id="PF24883">
    <property type="entry name" value="NPHP3_N"/>
    <property type="match status" value="1"/>
</dbReference>
<name>A0A061S7C5_9CHLO</name>
<dbReference type="Gene3D" id="3.40.50.300">
    <property type="entry name" value="P-loop containing nucleotide triphosphate hydrolases"/>
    <property type="match status" value="1"/>
</dbReference>
<dbReference type="PROSITE" id="PS50082">
    <property type="entry name" value="WD_REPEATS_2"/>
    <property type="match status" value="12"/>
</dbReference>
<evidence type="ECO:0000256" key="2">
    <source>
        <dbReference type="ARBA" id="ARBA00022737"/>
    </source>
</evidence>
<organism evidence="6">
    <name type="scientific">Tetraselmis sp. GSL018</name>
    <dbReference type="NCBI Taxonomy" id="582737"/>
    <lineage>
        <taxon>Eukaryota</taxon>
        <taxon>Viridiplantae</taxon>
        <taxon>Chlorophyta</taxon>
        <taxon>core chlorophytes</taxon>
        <taxon>Chlorodendrophyceae</taxon>
        <taxon>Chlorodendrales</taxon>
        <taxon>Chlorodendraceae</taxon>
        <taxon>Tetraselmis</taxon>
    </lineage>
</organism>
<gene>
    <name evidence="6" type="ORF">TSPGSL018_11013</name>
</gene>
<evidence type="ECO:0000256" key="4">
    <source>
        <dbReference type="SAM" id="MobiDB-lite"/>
    </source>
</evidence>
<dbReference type="InterPro" id="IPR001680">
    <property type="entry name" value="WD40_rpt"/>
</dbReference>
<dbReference type="Gene3D" id="2.130.10.10">
    <property type="entry name" value="YVTN repeat-like/Quinoprotein amine dehydrogenase"/>
    <property type="match status" value="5"/>
</dbReference>
<dbReference type="GO" id="GO:0016301">
    <property type="term" value="F:kinase activity"/>
    <property type="evidence" value="ECO:0007669"/>
    <property type="project" value="UniProtKB-KW"/>
</dbReference>
<protein>
    <submittedName>
        <fullName evidence="6">(Myosin heavy-chain) kinase</fullName>
    </submittedName>
</protein>
<feature type="repeat" description="WD" evidence="3">
    <location>
        <begin position="1314"/>
        <end position="1355"/>
    </location>
</feature>
<feature type="repeat" description="WD" evidence="3">
    <location>
        <begin position="1225"/>
        <end position="1266"/>
    </location>
</feature>
<dbReference type="InterPro" id="IPR056884">
    <property type="entry name" value="NPHP3-like_N"/>
</dbReference>
<feature type="repeat" description="WD" evidence="3">
    <location>
        <begin position="1398"/>
        <end position="1439"/>
    </location>
</feature>
<feature type="repeat" description="WD" evidence="3">
    <location>
        <begin position="1183"/>
        <end position="1224"/>
    </location>
</feature>
<keyword evidence="1 3" id="KW-0853">WD repeat</keyword>
<feature type="repeat" description="WD" evidence="3">
    <location>
        <begin position="1054"/>
        <end position="1085"/>
    </location>
</feature>
<evidence type="ECO:0000313" key="6">
    <source>
        <dbReference type="EMBL" id="JAC80118.1"/>
    </source>
</evidence>
<evidence type="ECO:0000259" key="5">
    <source>
        <dbReference type="Pfam" id="PF24883"/>
    </source>
</evidence>
<dbReference type="PROSITE" id="PS50294">
    <property type="entry name" value="WD_REPEATS_REGION"/>
    <property type="match status" value="11"/>
</dbReference>
<dbReference type="InterPro" id="IPR015943">
    <property type="entry name" value="WD40/YVTN_repeat-like_dom_sf"/>
</dbReference>
<feature type="compositionally biased region" description="Polar residues" evidence="4">
    <location>
        <begin position="99"/>
        <end position="112"/>
    </location>
</feature>
<feature type="repeat" description="WD" evidence="3">
    <location>
        <begin position="1546"/>
        <end position="1582"/>
    </location>
</feature>
<feature type="repeat" description="WD" evidence="3">
    <location>
        <begin position="1356"/>
        <end position="1388"/>
    </location>
</feature>
<dbReference type="PROSITE" id="PS00678">
    <property type="entry name" value="WD_REPEATS_1"/>
    <property type="match status" value="2"/>
</dbReference>
<evidence type="ECO:0000256" key="3">
    <source>
        <dbReference type="PROSITE-ProRule" id="PRU00221"/>
    </source>
</evidence>
<evidence type="ECO:0000256" key="1">
    <source>
        <dbReference type="ARBA" id="ARBA00022574"/>
    </source>
</evidence>
<dbReference type="Pfam" id="PF00400">
    <property type="entry name" value="WD40"/>
    <property type="match status" value="13"/>
</dbReference>
<feature type="repeat" description="WD" evidence="3">
    <location>
        <begin position="1012"/>
        <end position="1053"/>
    </location>
</feature>
<dbReference type="SMART" id="SM00320">
    <property type="entry name" value="WD40"/>
    <property type="match status" value="14"/>
</dbReference>
<dbReference type="SUPFAM" id="SSF50978">
    <property type="entry name" value="WD40 repeat-like"/>
    <property type="match status" value="2"/>
</dbReference>
<feature type="domain" description="Nephrocystin 3-like N-terminal" evidence="5">
    <location>
        <begin position="410"/>
        <end position="547"/>
    </location>
</feature>
<dbReference type="SUPFAM" id="SSF52540">
    <property type="entry name" value="P-loop containing nucleoside triphosphate hydrolases"/>
    <property type="match status" value="1"/>
</dbReference>
<dbReference type="InterPro" id="IPR036322">
    <property type="entry name" value="WD40_repeat_dom_sf"/>
</dbReference>
<dbReference type="CDD" id="cd00200">
    <property type="entry name" value="WD40"/>
    <property type="match status" value="2"/>
</dbReference>
<proteinExistence type="predicted"/>
<feature type="repeat" description="WD" evidence="3">
    <location>
        <begin position="1272"/>
        <end position="1307"/>
    </location>
</feature>
<dbReference type="InterPro" id="IPR020472">
    <property type="entry name" value="WD40_PAC1"/>
</dbReference>
<keyword evidence="6" id="KW-0418">Kinase</keyword>
<keyword evidence="2" id="KW-0677">Repeat</keyword>
<sequence length="1582" mass="173017">MGCGASIAARKGSSQPPATAPSQPQSQATGLRSQRKPDAEEDAAEHKDLTADIPSPSFDDSVIQKSDSDDSSVFERKSRQFGRIPDTDASKFAWPDQGNEASVRSDQPSPSSRRGKPTLKQQKSYIPLDDLYVFQSTLGDLPSNIADDLLDEDEARLLKEAKDAGLDYTNPDHVRQILFSAVSLSLLLDFAEKVGDEDATTYAILETVIKPSSAEKQCSYAELLDVENVGRAHYFVCHSWGGKFMHMVRRIKSELHSENPDYVFLWIDVFALNWHVKDRTAFGRVQDAMLLSKRGTLAVLEPTALITSCCLYELWATVNMRGLRFLKMAQDNPAPPEEWDTAVREVDILSCKSTKQRDKGAVLEAVSSGPGEETFNQEIRVLLTLEPPHFHNAILTMNQPWTEHVKLEILEDWMDDPERMGKTLWIRGPNGTGKSTVYAAILSRLEKAPGGALSSGQGFRNTPVLSHAVSFNDTKTRDPTRILLSLAWQLFQAFPEEVGDYYANLGSEFVCDLDDMTTAVKVLLKDPIKDHIPNRPILLMLDGLDEGTGDIVSLTTAGMSNYDDQMLTDINLCWENLVLRFVCVHLRSIARNVSLVVTSRSSSLEAGEEDYLQHMLSGFGSHSLSVESVDNFFAKDGNAPDLSNSGPLRHLSQRLRNSMSMNSSIMSAYSQKNLNPWASTFPTMVYARVAKEIESIGKGAKVPQSVPEAMYKCLQLLTKKMLSVNGIARLVRLLEVLAAIREPPTLSQLRIWGFKDVKRLVKACGFMLFVSETGEVHAFHKILFKFLADQKQAGEFFASPRSGHKSLARMLANNIADPSEATTRYALRNVMLHAHLADDLSAIDALAGSVNFWRQAYKARVGNMVYQDMLRFGRMSDTLKDTALFLSRHQDEFMRSPELVVQRAFDTPKRSIFAITLRQAGVRVRPSLDGKKSSTSFLKRRSSFLQLTGITVPGRVVTKPAIWSPEQFTIVNPDGVIWGTDLSPDGMILALGTGDHRVVLHEAQSGIRLAALEGHTEAVNCVTYSCDGTRIASAACDETIRLWDAGGGVRTATLRGHDGPVTSCSFSPCGSSLASGGIDGTVRLWALTENGPFMPSDPMEGHTAWVASVAYSPCGQMVVSGGNDGLVIVWDPAAKAMRATVQRDLGPVYSVCFSPDSSLIAVGCGDGVARLRSADSFDLLAELQGHRDRVECVNFSPDGTALVTSSRDAKIRVFNIETEEPITVLEGHRGAVHHVRFSLDGLRLYSGSADKTARVWGINTKATSPSLMHERLEHHFGSIRSLAFGPSSNILASASDDCLVKVFDADNEVLLCVCEGHLGPVFCVAVSPDGALVVSGSHDNTVRIWDSHTGNERGTFEGHTSRIYDVQFTPDGRWVASASYDMTVALWDPYTGVEHGRLQGHLGSVTSIAFSVDGARAVTASNDHTCKLWDMTGLRELSAINDHNGTPTCVAASPDGMTLCTGSNLGLVQLWDLHTLTPTLTLRAASKEKKRTEKQEGTARTEMDEEEIFSTMAVAFSPEGTLLAAGLTDKVVRVYDVTTGSEVAAFVGHSGSVRAVAFSPDGRLLASGADDMFVRLWELLSI</sequence>
<dbReference type="PRINTS" id="PR00320">
    <property type="entry name" value="GPROTEINBRPT"/>
</dbReference>
<feature type="repeat" description="WD" evidence="3">
    <location>
        <begin position="1440"/>
        <end position="1481"/>
    </location>
</feature>
<feature type="region of interest" description="Disordered" evidence="4">
    <location>
        <begin position="1"/>
        <end position="121"/>
    </location>
</feature>
<dbReference type="PANTHER" id="PTHR19879:SF9">
    <property type="entry name" value="TRANSCRIPTION INITIATION FACTOR TFIID SUBUNIT 5"/>
    <property type="match status" value="1"/>
</dbReference>
<keyword evidence="6" id="KW-0808">Transferase</keyword>
<accession>A0A061S7C5</accession>